<feature type="transmembrane region" description="Helical" evidence="2">
    <location>
        <begin position="742"/>
        <end position="761"/>
    </location>
</feature>
<evidence type="ECO:0000313" key="4">
    <source>
        <dbReference type="Proteomes" id="UP001465668"/>
    </source>
</evidence>
<keyword evidence="4" id="KW-1185">Reference proteome</keyword>
<name>A0ABR2XVE2_9PEZI</name>
<feature type="compositionally biased region" description="Basic and acidic residues" evidence="1">
    <location>
        <begin position="91"/>
        <end position="109"/>
    </location>
</feature>
<dbReference type="Gene3D" id="1.20.58.340">
    <property type="entry name" value="Magnesium transport protein CorA, transmembrane region"/>
    <property type="match status" value="1"/>
</dbReference>
<organism evidence="3 4">
    <name type="scientific">Seiridium cardinale</name>
    <dbReference type="NCBI Taxonomy" id="138064"/>
    <lineage>
        <taxon>Eukaryota</taxon>
        <taxon>Fungi</taxon>
        <taxon>Dikarya</taxon>
        <taxon>Ascomycota</taxon>
        <taxon>Pezizomycotina</taxon>
        <taxon>Sordariomycetes</taxon>
        <taxon>Xylariomycetidae</taxon>
        <taxon>Amphisphaeriales</taxon>
        <taxon>Sporocadaceae</taxon>
        <taxon>Seiridium</taxon>
    </lineage>
</organism>
<evidence type="ECO:0000313" key="3">
    <source>
        <dbReference type="EMBL" id="KAK9777778.1"/>
    </source>
</evidence>
<dbReference type="Proteomes" id="UP001465668">
    <property type="component" value="Unassembled WGS sequence"/>
</dbReference>
<feature type="compositionally biased region" description="Polar residues" evidence="1">
    <location>
        <begin position="139"/>
        <end position="157"/>
    </location>
</feature>
<feature type="transmembrane region" description="Helical" evidence="2">
    <location>
        <begin position="528"/>
        <end position="546"/>
    </location>
</feature>
<gene>
    <name evidence="3" type="ORF">SCAR479_05461</name>
</gene>
<evidence type="ECO:0008006" key="5">
    <source>
        <dbReference type="Google" id="ProtNLM"/>
    </source>
</evidence>
<keyword evidence="2" id="KW-0812">Transmembrane</keyword>
<feature type="region of interest" description="Disordered" evidence="1">
    <location>
        <begin position="74"/>
        <end position="157"/>
    </location>
</feature>
<evidence type="ECO:0000256" key="1">
    <source>
        <dbReference type="SAM" id="MobiDB-lite"/>
    </source>
</evidence>
<keyword evidence="2" id="KW-1133">Transmembrane helix</keyword>
<protein>
    <recommendedName>
        <fullName evidence="5">Mg2+ transporter protein, CorA-like/Zinc transport protein ZntB</fullName>
    </recommendedName>
</protein>
<accession>A0ABR2XVE2</accession>
<feature type="transmembrane region" description="Helical" evidence="2">
    <location>
        <begin position="697"/>
        <end position="722"/>
    </location>
</feature>
<evidence type="ECO:0000256" key="2">
    <source>
        <dbReference type="SAM" id="Phobius"/>
    </source>
</evidence>
<reference evidence="3 4" key="1">
    <citation type="submission" date="2024-02" db="EMBL/GenBank/DDBJ databases">
        <title>First draft genome assembly of two strains of Seiridium cardinale.</title>
        <authorList>
            <person name="Emiliani G."/>
            <person name="Scali E."/>
        </authorList>
    </citation>
    <scope>NUCLEOTIDE SEQUENCE [LARGE SCALE GENOMIC DNA]</scope>
    <source>
        <strain evidence="3 4">BM-138-000479</strain>
    </source>
</reference>
<keyword evidence="2" id="KW-0472">Membrane</keyword>
<dbReference type="EMBL" id="JARVKM010000019">
    <property type="protein sequence ID" value="KAK9777778.1"/>
    <property type="molecule type" value="Genomic_DNA"/>
</dbReference>
<comment type="caution">
    <text evidence="3">The sequence shown here is derived from an EMBL/GenBank/DDBJ whole genome shotgun (WGS) entry which is preliminary data.</text>
</comment>
<sequence length="841" mass="95941">MDSTSFYFDEELQDDVGTAWTTENRQSPVLSRGHVAYQTKPLPALPPSHSPSIPATLPAEFPAELPIYRFFLTEYDPPAPEPKPTKPSNTDLREPPISHSLLTEHDRVCPESTQQVPVDAKEPTNAGLGHPISSIPRLTPNSDFRTSTTLDGSSQDTLAVTEDPKPASVVVDTRPKRSYTAKELKLRTERNTKYFQDSVLTEDRLQILGSRWLNRGLLKNVLSYCKPFTITLCRTHLSSSGGIKTQFLRSDKNLVTIDHHDLFKYLGENDHWNAFADSFSSAWPKRFGCLNDEDSSNPCYLWPSDALITDDEAAIICRKSVPRGQGHQALLESLFRGFNLSVYPQDNMLWQIAPSTSTSVLTMPMVALMEGLFSPTVTARSVDYIGILSDWCPIQNTMPVLYSQGDFAHFEWSCTRFNLRACIPDERGARVKHFKDGYGISPPTIGFPLKRQAARIAGFSGASDQFAIEFLVSVSLVLRYSHSVFKHTVVVWLDYRIDLHGSPVQKSLLSLVPDRVDQELDLKDCGNGGAGVLQFMIILVRCIDYWRKRWDTMMAKIDETISVQLQDTLDRKRWQMLMFDDSFQLSEQYFTVLQLLRIFQGWIEEAEEAMADLRGNLTGQYESWIALRRLNAPEDDLEWPLDMPIMEENWDKVEAFFHGRVNSLKLRIERKKDEVESLRSGLFNASSLREALKAKTLNLLIGVFTVVTVFYTPLGFMAAFWAMPFMTPDKADSPPKGFTTSFTVVPLLTYILATCIVLWIWGISSHYVRDYIELTVRDFASATVRDLKSAFANVKESRFAKIPRTDRDWTFGIIENWRYSFHRWKNLRPIERSRYDQEAQN</sequence>
<proteinExistence type="predicted"/>